<dbReference type="Gene3D" id="3.90.228.10">
    <property type="match status" value="1"/>
</dbReference>
<dbReference type="PANTHER" id="PTHR48413:SF1">
    <property type="entry name" value="PROTEIN HEAT-STRESS-ASSOCIATED 32"/>
    <property type="match status" value="1"/>
</dbReference>
<protein>
    <submittedName>
        <fullName evidence="3">Uncharacterized protein</fullName>
    </submittedName>
</protein>
<evidence type="ECO:0000256" key="1">
    <source>
        <dbReference type="ARBA" id="ARBA00010424"/>
    </source>
</evidence>
<accession>A0A8K0MMM2</accession>
<name>A0A8K0MMM2_9ROSA</name>
<feature type="region of interest" description="Disordered" evidence="2">
    <location>
        <begin position="344"/>
        <end position="365"/>
    </location>
</feature>
<evidence type="ECO:0000313" key="4">
    <source>
        <dbReference type="Proteomes" id="UP000796880"/>
    </source>
</evidence>
<dbReference type="EMBL" id="VOIH02000003">
    <property type="protein sequence ID" value="KAF3451627.1"/>
    <property type="molecule type" value="Genomic_DNA"/>
</dbReference>
<dbReference type="AlphaFoldDB" id="A0A8K0MMM2"/>
<keyword evidence="4" id="KW-1185">Reference proteome</keyword>
<dbReference type="SUPFAM" id="SSF56399">
    <property type="entry name" value="ADP-ribosylation"/>
    <property type="match status" value="1"/>
</dbReference>
<comment type="similarity">
    <text evidence="1">Belongs to the phosphosulfolactate synthase family.</text>
</comment>
<dbReference type="PANTHER" id="PTHR48413">
    <property type="match status" value="1"/>
</dbReference>
<organism evidence="3 4">
    <name type="scientific">Rhamnella rubrinervis</name>
    <dbReference type="NCBI Taxonomy" id="2594499"/>
    <lineage>
        <taxon>Eukaryota</taxon>
        <taxon>Viridiplantae</taxon>
        <taxon>Streptophyta</taxon>
        <taxon>Embryophyta</taxon>
        <taxon>Tracheophyta</taxon>
        <taxon>Spermatophyta</taxon>
        <taxon>Magnoliopsida</taxon>
        <taxon>eudicotyledons</taxon>
        <taxon>Gunneridae</taxon>
        <taxon>Pentapetalae</taxon>
        <taxon>rosids</taxon>
        <taxon>fabids</taxon>
        <taxon>Rosales</taxon>
        <taxon>Rhamnaceae</taxon>
        <taxon>rhamnoid group</taxon>
        <taxon>Rhamneae</taxon>
        <taxon>Rhamnella</taxon>
    </lineage>
</organism>
<proteinExistence type="inferred from homology"/>
<sequence>MSAYRWKTFDEEEDRPEKPRRYGVTEMRGPNYNLLSQNVLQDIFESMGQFVDGLKFSGGSHSLMSKSSVKQVIDMAHQHDVYVSTGDWAEHLLRKGPSAFKQYVDECKLLGFDTIELNVGSLEVPEETLLRLVRLIKSGGLKAKPKFAVKFNKSDLPVGGDRAFGAYVVPRPPSSELVEDVDFLIRRAERCLEAGAYMIMIDADDVCRHVDTVRADIIAKLIGRLGLEKTMFEASNPRTSEWFIKQYGPKVNLFVDHSHVMDLECLRGRNLGKNHVSVVGESHDKMKIWEIFGGECHIFLEEKESASGRYLCCAISTSLAELFKFLNKRYPRFKVPTDFGDFPTKANQRVSSEKPDPSSVYDPAFSTGKLNTVDETISMAERSGNCTRCMSIRRDVDRESKRHHERPSPIALSGYCGSPKTKTNTSQRSNDWRVKIGTLSTFERPSEVTRESNGSGEEESRRYCYDEKLEVGQICTDQFNRLDALDEHHVTKHAVTPLVEGDSSRNVVEKICQTGWTETANGTYKQIEQVFKVHNLQKFVTWFEECREIVKIKASQEPQKHPRCVADGNELLRYYGTTVACSLGMNGSSGLCTLNDCGACRILTHGFSTKMHLNGHVATFVSSTSQRALECTENYQHGHSLRKALLVCRVVAGRVHRPLEKLLEEETTGFGFDSLAWNKGSNWITEELYVLNPRALLPCFLVIYRQ</sequence>
<feature type="region of interest" description="Disordered" evidence="2">
    <location>
        <begin position="1"/>
        <end position="24"/>
    </location>
</feature>
<dbReference type="InterPro" id="IPR003830">
    <property type="entry name" value="ComA_synth"/>
</dbReference>
<dbReference type="Pfam" id="PF02679">
    <property type="entry name" value="ComA"/>
    <property type="match status" value="1"/>
</dbReference>
<evidence type="ECO:0000313" key="3">
    <source>
        <dbReference type="EMBL" id="KAF3451627.1"/>
    </source>
</evidence>
<dbReference type="InterPro" id="IPR036112">
    <property type="entry name" value="ComA_synth_sf"/>
</dbReference>
<gene>
    <name evidence="3" type="ORF">FNV43_RR07722</name>
</gene>
<dbReference type="Gene3D" id="3.20.20.70">
    <property type="entry name" value="Aldolase class I"/>
    <property type="match status" value="1"/>
</dbReference>
<dbReference type="Proteomes" id="UP000796880">
    <property type="component" value="Unassembled WGS sequence"/>
</dbReference>
<reference evidence="3" key="1">
    <citation type="submission" date="2020-03" db="EMBL/GenBank/DDBJ databases">
        <title>A high-quality chromosome-level genome assembly of a woody plant with both climbing and erect habits, Rhamnella rubrinervis.</title>
        <authorList>
            <person name="Lu Z."/>
            <person name="Yang Y."/>
            <person name="Zhu X."/>
            <person name="Sun Y."/>
        </authorList>
    </citation>
    <scope>NUCLEOTIDE SEQUENCE</scope>
    <source>
        <strain evidence="3">BYM</strain>
        <tissue evidence="3">Leaf</tissue>
    </source>
</reference>
<feature type="region of interest" description="Disordered" evidence="2">
    <location>
        <begin position="397"/>
        <end position="428"/>
    </location>
</feature>
<evidence type="ECO:0000256" key="2">
    <source>
        <dbReference type="SAM" id="MobiDB-lite"/>
    </source>
</evidence>
<comment type="caution">
    <text evidence="3">The sequence shown here is derived from an EMBL/GenBank/DDBJ whole genome shotgun (WGS) entry which is preliminary data.</text>
</comment>
<dbReference type="InterPro" id="IPR013785">
    <property type="entry name" value="Aldolase_TIM"/>
</dbReference>
<dbReference type="OrthoDB" id="47007at2759"/>
<dbReference type="SUPFAM" id="SSF102110">
    <property type="entry name" value="(2r)-phospho-3-sulfolactate synthase ComA"/>
    <property type="match status" value="1"/>
</dbReference>
<dbReference type="Gene3D" id="3.40.50.720">
    <property type="entry name" value="NAD(P)-binding Rossmann-like Domain"/>
    <property type="match status" value="1"/>
</dbReference>